<organism evidence="1 2">
    <name type="scientific">Curtobacterium aetherium</name>
    <dbReference type="NCBI Taxonomy" id="2841594"/>
    <lineage>
        <taxon>Bacteria</taxon>
        <taxon>Bacillati</taxon>
        <taxon>Actinomycetota</taxon>
        <taxon>Actinomycetes</taxon>
        <taxon>Micrococcales</taxon>
        <taxon>Microbacteriaceae</taxon>
        <taxon>Curtobacterium</taxon>
    </lineage>
</organism>
<protein>
    <submittedName>
        <fullName evidence="1">LytR C-terminal domain-containing protein</fullName>
    </submittedName>
</protein>
<dbReference type="EMBL" id="CP076544">
    <property type="protein sequence ID" value="QWS33592.1"/>
    <property type="molecule type" value="Genomic_DNA"/>
</dbReference>
<evidence type="ECO:0000313" key="1">
    <source>
        <dbReference type="EMBL" id="QWS33592.1"/>
    </source>
</evidence>
<keyword evidence="2" id="KW-1185">Reference proteome</keyword>
<evidence type="ECO:0000313" key="2">
    <source>
        <dbReference type="Proteomes" id="UP000681794"/>
    </source>
</evidence>
<reference evidence="1" key="1">
    <citation type="submission" date="2021-06" db="EMBL/GenBank/DDBJ databases">
        <authorList>
            <person name="Ellington A.J."/>
            <person name="Bryan N.C."/>
            <person name="Christner B.C."/>
            <person name="Reisch C.R."/>
        </authorList>
    </citation>
    <scope>NUCLEOTIDE SEQUENCE</scope>
    <source>
        <strain evidence="1">L6-1</strain>
    </source>
</reference>
<proteinExistence type="predicted"/>
<dbReference type="Proteomes" id="UP000681794">
    <property type="component" value="Chromosome"/>
</dbReference>
<accession>A0ACD1E4G0</accession>
<gene>
    <name evidence="1" type="ORF">KM842_15405</name>
</gene>
<name>A0ACD1E4G0_9MICO</name>
<sequence>MTRFPRDRFDDVPEGPRIGAHRGAARRGGGWVVFAWAALATGVLVGVGVLVLNLLNGSVQFPEGGGSTKPSASSTPTPSASTGGSASDAPAPGDGAAAPTQSPSAPTGAAPADQGATTLVVLNGTSTSGLAANASAKLAGAGWTVTSTGDAGTTGSTQTIVYYQQASQAALAQGIAQSLGVTAVQQSSAFPNADVSVVLGADYSG</sequence>